<dbReference type="InterPro" id="IPR006367">
    <property type="entry name" value="Sirohaem_synthase_N"/>
</dbReference>
<evidence type="ECO:0000313" key="8">
    <source>
        <dbReference type="EMBL" id="MBA2879957.1"/>
    </source>
</evidence>
<dbReference type="InterPro" id="IPR036291">
    <property type="entry name" value="NAD(P)-bd_dom_sf"/>
</dbReference>
<keyword evidence="3 8" id="KW-0560">Oxidoreductase</keyword>
<comment type="caution">
    <text evidence="8">The sequence shown here is derived from an EMBL/GenBank/DDBJ whole genome shotgun (WGS) entry which is preliminary data.</text>
</comment>
<dbReference type="AlphaFoldDB" id="A0A7W0C6E3"/>
<organism evidence="8 9">
    <name type="scientific">Desulfosalsimonas propionicica</name>
    <dbReference type="NCBI Taxonomy" id="332175"/>
    <lineage>
        <taxon>Bacteria</taxon>
        <taxon>Pseudomonadati</taxon>
        <taxon>Thermodesulfobacteriota</taxon>
        <taxon>Desulfobacteria</taxon>
        <taxon>Desulfobacterales</taxon>
        <taxon>Desulfosalsimonadaceae</taxon>
        <taxon>Desulfosalsimonas</taxon>
    </lineage>
</organism>
<keyword evidence="8" id="KW-0456">Lyase</keyword>
<dbReference type="GO" id="GO:0043115">
    <property type="term" value="F:precorrin-2 dehydrogenase activity"/>
    <property type="evidence" value="ECO:0007669"/>
    <property type="project" value="UniProtKB-EC"/>
</dbReference>
<evidence type="ECO:0000313" key="9">
    <source>
        <dbReference type="Proteomes" id="UP000525298"/>
    </source>
</evidence>
<dbReference type="UniPathway" id="UPA00262">
    <property type="reaction ID" value="UER00222"/>
</dbReference>
<dbReference type="InterPro" id="IPR042518">
    <property type="entry name" value="SirC_C"/>
</dbReference>
<dbReference type="Gene3D" id="3.40.50.720">
    <property type="entry name" value="NAD(P)-binding Rossmann-like Domain"/>
    <property type="match status" value="1"/>
</dbReference>
<dbReference type="PANTHER" id="PTHR35330">
    <property type="entry name" value="SIROHEME BIOSYNTHESIS PROTEIN MET8"/>
    <property type="match status" value="1"/>
</dbReference>
<sequence>MEKYYPVYIDIQNRKCLVVGGGAVALRKVSGLLDCGAIVTVVSPEFHSDFQQIDQSLPLRMIRRSYQTSDLDDKFLVIGATNDAALNRQVSADAHIRNILCNIADVPDACSFILPAVVRRGDLSIAVSTSGKSPAFAKHLRKQLEKQFGEEYTTFLGLMGAIREKLLAAEHAPEAHKPLFEKLIDNGLLDMIHNRDKQAINRLLHEVLGDDFDYDALLETGCRQQEQGPRR</sequence>
<keyword evidence="9" id="KW-1185">Reference proteome</keyword>
<feature type="domain" description="Siroheme synthase central" evidence="7">
    <location>
        <begin position="120"/>
        <end position="147"/>
    </location>
</feature>
<dbReference type="NCBIfam" id="TIGR01470">
    <property type="entry name" value="cysG_Nterm"/>
    <property type="match status" value="1"/>
</dbReference>
<keyword evidence="4" id="KW-0520">NAD</keyword>
<dbReference type="Pfam" id="PF14824">
    <property type="entry name" value="Sirohm_synth_M"/>
    <property type="match status" value="1"/>
</dbReference>
<evidence type="ECO:0000256" key="6">
    <source>
        <dbReference type="ARBA" id="ARBA00047561"/>
    </source>
</evidence>
<dbReference type="EC" id="1.3.1.76" evidence="2"/>
<dbReference type="Proteomes" id="UP000525298">
    <property type="component" value="Unassembled WGS sequence"/>
</dbReference>
<dbReference type="EMBL" id="JACDUS010000001">
    <property type="protein sequence ID" value="MBA2879957.1"/>
    <property type="molecule type" value="Genomic_DNA"/>
</dbReference>
<dbReference type="SUPFAM" id="SSF51735">
    <property type="entry name" value="NAD(P)-binding Rossmann-fold domains"/>
    <property type="match status" value="1"/>
</dbReference>
<protein>
    <recommendedName>
        <fullName evidence="2">precorrin-2 dehydrogenase</fullName>
        <ecNumber evidence="2">1.3.1.76</ecNumber>
    </recommendedName>
</protein>
<evidence type="ECO:0000256" key="4">
    <source>
        <dbReference type="ARBA" id="ARBA00023027"/>
    </source>
</evidence>
<dbReference type="InterPro" id="IPR028281">
    <property type="entry name" value="Sirohaem_synthase_central"/>
</dbReference>
<proteinExistence type="predicted"/>
<dbReference type="Gene3D" id="1.10.8.610">
    <property type="entry name" value="SirC, precorrin-2 dehydrogenase, C-terminal helical domain-like"/>
    <property type="match status" value="1"/>
</dbReference>
<dbReference type="PANTHER" id="PTHR35330:SF1">
    <property type="entry name" value="SIROHEME BIOSYNTHESIS PROTEIN MET8"/>
    <property type="match status" value="1"/>
</dbReference>
<dbReference type="InterPro" id="IPR028161">
    <property type="entry name" value="Met8-like"/>
</dbReference>
<evidence type="ECO:0000256" key="2">
    <source>
        <dbReference type="ARBA" id="ARBA00012400"/>
    </source>
</evidence>
<dbReference type="GO" id="GO:0019354">
    <property type="term" value="P:siroheme biosynthetic process"/>
    <property type="evidence" value="ECO:0007669"/>
    <property type="project" value="UniProtKB-UniPathway"/>
</dbReference>
<comment type="catalytic activity">
    <reaction evidence="6">
        <text>precorrin-2 + NAD(+) = sirohydrochlorin + NADH + 2 H(+)</text>
        <dbReference type="Rhea" id="RHEA:15613"/>
        <dbReference type="ChEBI" id="CHEBI:15378"/>
        <dbReference type="ChEBI" id="CHEBI:57540"/>
        <dbReference type="ChEBI" id="CHEBI:57945"/>
        <dbReference type="ChEBI" id="CHEBI:58351"/>
        <dbReference type="ChEBI" id="CHEBI:58827"/>
        <dbReference type="EC" id="1.3.1.76"/>
    </reaction>
</comment>
<reference evidence="8 9" key="1">
    <citation type="submission" date="2020-07" db="EMBL/GenBank/DDBJ databases">
        <title>Genomic Encyclopedia of Type Strains, Phase IV (KMG-IV): sequencing the most valuable type-strain genomes for metagenomic binning, comparative biology and taxonomic classification.</title>
        <authorList>
            <person name="Goeker M."/>
        </authorList>
    </citation>
    <scope>NUCLEOTIDE SEQUENCE [LARGE SCALE GENOMIC DNA]</scope>
    <source>
        <strain evidence="8 9">DSM 17721</strain>
    </source>
</reference>
<dbReference type="Pfam" id="PF13241">
    <property type="entry name" value="NAD_binding_7"/>
    <property type="match status" value="1"/>
</dbReference>
<dbReference type="RefSeq" id="WP_181549637.1">
    <property type="nucleotide sequence ID" value="NZ_JACDUS010000001.1"/>
</dbReference>
<gene>
    <name evidence="8" type="ORF">HNR65_000264</name>
</gene>
<dbReference type="SUPFAM" id="SSF75615">
    <property type="entry name" value="Siroheme synthase middle domains-like"/>
    <property type="match status" value="1"/>
</dbReference>
<keyword evidence="5" id="KW-0627">Porphyrin biosynthesis</keyword>
<evidence type="ECO:0000256" key="5">
    <source>
        <dbReference type="ARBA" id="ARBA00023244"/>
    </source>
</evidence>
<evidence type="ECO:0000256" key="3">
    <source>
        <dbReference type="ARBA" id="ARBA00023002"/>
    </source>
</evidence>
<name>A0A7W0C6E3_9BACT</name>
<dbReference type="GO" id="GO:0004325">
    <property type="term" value="F:ferrochelatase activity"/>
    <property type="evidence" value="ECO:0007669"/>
    <property type="project" value="InterPro"/>
</dbReference>
<evidence type="ECO:0000259" key="7">
    <source>
        <dbReference type="Pfam" id="PF14824"/>
    </source>
</evidence>
<evidence type="ECO:0000256" key="1">
    <source>
        <dbReference type="ARBA" id="ARBA00005010"/>
    </source>
</evidence>
<comment type="pathway">
    <text evidence="1">Porphyrin-containing compound metabolism; siroheme biosynthesis; sirohydrochlorin from precorrin-2: step 1/1.</text>
</comment>
<accession>A0A7W0C6E3</accession>